<protein>
    <submittedName>
        <fullName evidence="3">Uncharacterized protein</fullName>
    </submittedName>
</protein>
<feature type="region of interest" description="Disordered" evidence="1">
    <location>
        <begin position="117"/>
        <end position="139"/>
    </location>
</feature>
<dbReference type="EMBL" id="OU898277">
    <property type="protein sequence ID" value="CAG9830113.1"/>
    <property type="molecule type" value="Genomic_DNA"/>
</dbReference>
<evidence type="ECO:0000313" key="3">
    <source>
        <dbReference type="EMBL" id="CAG9830113.1"/>
    </source>
</evidence>
<evidence type="ECO:0000256" key="2">
    <source>
        <dbReference type="SAM" id="Phobius"/>
    </source>
</evidence>
<gene>
    <name evidence="3" type="ORF">DIABBA_LOCUS3843</name>
</gene>
<evidence type="ECO:0000256" key="1">
    <source>
        <dbReference type="SAM" id="MobiDB-lite"/>
    </source>
</evidence>
<sequence>MTEDEIQELMDSVETDSSGDYSSDDPDIDPDYEQDEIAPDDMITECIREMQAGETSDYFIQNVNMSLNISDIETPAASSTMLTAVQIEADECVESLKKEEAGPSRCMKAIPSTSVADVAHAASSKPKKRPRSPLPIMEDSGPLITPSIGGFTGREIKREFDERFSEFDALKPDLELFNNPMGVNIQNQSAEYQLELCELQSDSFFQAKKNEDISTFWNCKQKNKRHIKKSYYSATKSKAVYNIVAAILTSESDGELYVDEFTLDNVKSNNIVIPFAITLLYQRPGLMQFYPEFLTGPKTYLDFKLTYSKSHTRATPYFVGMFAGYIYYQLKGSNKHVCRISLALSDIVLAFITALVLYLLVEAPFRKVLREIMMPSKDKTPKPKNNNGERHHSVEENMIMSMSNNNVVNSRV</sequence>
<organism evidence="3 4">
    <name type="scientific">Diabrotica balteata</name>
    <name type="common">Banded cucumber beetle</name>
    <dbReference type="NCBI Taxonomy" id="107213"/>
    <lineage>
        <taxon>Eukaryota</taxon>
        <taxon>Metazoa</taxon>
        <taxon>Ecdysozoa</taxon>
        <taxon>Arthropoda</taxon>
        <taxon>Hexapoda</taxon>
        <taxon>Insecta</taxon>
        <taxon>Pterygota</taxon>
        <taxon>Neoptera</taxon>
        <taxon>Endopterygota</taxon>
        <taxon>Coleoptera</taxon>
        <taxon>Polyphaga</taxon>
        <taxon>Cucujiformia</taxon>
        <taxon>Chrysomeloidea</taxon>
        <taxon>Chrysomelidae</taxon>
        <taxon>Galerucinae</taxon>
        <taxon>Diabroticina</taxon>
        <taxon>Diabroticites</taxon>
        <taxon>Diabrotica</taxon>
    </lineage>
</organism>
<keyword evidence="2" id="KW-0472">Membrane</keyword>
<name>A0A9N9SV83_DIABA</name>
<dbReference type="Proteomes" id="UP001153709">
    <property type="component" value="Chromosome 2"/>
</dbReference>
<feature type="compositionally biased region" description="Basic and acidic residues" evidence="1">
    <location>
        <begin position="376"/>
        <end position="395"/>
    </location>
</feature>
<feature type="region of interest" description="Disordered" evidence="1">
    <location>
        <begin position="1"/>
        <end position="30"/>
    </location>
</feature>
<keyword evidence="2" id="KW-1133">Transmembrane helix</keyword>
<feature type="region of interest" description="Disordered" evidence="1">
    <location>
        <begin position="376"/>
        <end position="396"/>
    </location>
</feature>
<feature type="compositionally biased region" description="Acidic residues" evidence="1">
    <location>
        <begin position="1"/>
        <end position="14"/>
    </location>
</feature>
<dbReference type="OrthoDB" id="1101576at2759"/>
<reference evidence="3" key="1">
    <citation type="submission" date="2022-01" db="EMBL/GenBank/DDBJ databases">
        <authorList>
            <person name="King R."/>
        </authorList>
    </citation>
    <scope>NUCLEOTIDE SEQUENCE</scope>
</reference>
<evidence type="ECO:0000313" key="4">
    <source>
        <dbReference type="Proteomes" id="UP001153709"/>
    </source>
</evidence>
<keyword evidence="2" id="KW-0812">Transmembrane</keyword>
<dbReference type="AlphaFoldDB" id="A0A9N9SV83"/>
<proteinExistence type="predicted"/>
<keyword evidence="4" id="KW-1185">Reference proteome</keyword>
<accession>A0A9N9SV83</accession>
<feature type="transmembrane region" description="Helical" evidence="2">
    <location>
        <begin position="342"/>
        <end position="361"/>
    </location>
</feature>